<evidence type="ECO:0000313" key="2">
    <source>
        <dbReference type="Proteomes" id="UP000239430"/>
    </source>
</evidence>
<dbReference type="EMBL" id="PVXL01000023">
    <property type="protein sequence ID" value="PRR76042.1"/>
    <property type="molecule type" value="Genomic_DNA"/>
</dbReference>
<dbReference type="AlphaFoldDB" id="A0A9X7J502"/>
<dbReference type="Proteomes" id="UP000239430">
    <property type="component" value="Unassembled WGS sequence"/>
</dbReference>
<gene>
    <name evidence="1" type="ORF">MOST_06630</name>
</gene>
<accession>A0A9X7J502</accession>
<keyword evidence="2" id="KW-1185">Reference proteome</keyword>
<proteinExistence type="predicted"/>
<sequence length="87" mass="9991">MLLVLQNVSRHQDRFFQGHFSPGLDLVKQVVITSARENLDVSGYSKIIACIKWLLAISTLLMRQFTKAKRNTYDYKGPHPRKDSIEG</sequence>
<reference evidence="1 2" key="1">
    <citation type="submission" date="2018-03" db="EMBL/GenBank/DDBJ databases">
        <title>Genome sequence of Moorella stamsii DSM 26217.</title>
        <authorList>
            <person name="Poehlein A."/>
            <person name="Daniel R."/>
        </authorList>
    </citation>
    <scope>NUCLEOTIDE SEQUENCE [LARGE SCALE GENOMIC DNA]</scope>
    <source>
        <strain evidence="2">DSM 26217</strain>
    </source>
</reference>
<name>A0A9X7J502_9FIRM</name>
<protein>
    <submittedName>
        <fullName evidence="1">Uncharacterized protein</fullName>
    </submittedName>
</protein>
<comment type="caution">
    <text evidence="1">The sequence shown here is derived from an EMBL/GenBank/DDBJ whole genome shotgun (WGS) entry which is preliminary data.</text>
</comment>
<evidence type="ECO:0000313" key="1">
    <source>
        <dbReference type="EMBL" id="PRR76042.1"/>
    </source>
</evidence>
<organism evidence="1 2">
    <name type="scientific">Neomoorella stamsii</name>
    <dbReference type="NCBI Taxonomy" id="1266720"/>
    <lineage>
        <taxon>Bacteria</taxon>
        <taxon>Bacillati</taxon>
        <taxon>Bacillota</taxon>
        <taxon>Clostridia</taxon>
        <taxon>Neomoorellales</taxon>
        <taxon>Neomoorellaceae</taxon>
        <taxon>Neomoorella</taxon>
    </lineage>
</organism>